<evidence type="ECO:0000313" key="2">
    <source>
        <dbReference type="EMBL" id="QMI57877.1"/>
    </source>
</evidence>
<protein>
    <submittedName>
        <fullName evidence="2">Nucleoprotein</fullName>
    </submittedName>
</protein>
<dbReference type="GO" id="GO:0019013">
    <property type="term" value="C:viral nucleocapsid"/>
    <property type="evidence" value="ECO:0007669"/>
    <property type="project" value="UniProtKB-KW"/>
</dbReference>
<feature type="region of interest" description="Disordered" evidence="1">
    <location>
        <begin position="97"/>
        <end position="148"/>
    </location>
</feature>
<proteinExistence type="predicted"/>
<evidence type="ECO:0000256" key="1">
    <source>
        <dbReference type="SAM" id="MobiDB-lite"/>
    </source>
</evidence>
<reference evidence="2" key="1">
    <citation type="journal article" date="2020" name="Sci">
        <title>Metagenomics characterisation of avian parvoviruses and picornaviruses from Australian wild ducks.</title>
        <authorList>
            <person name="Vibin J."/>
            <person name="Chamings A."/>
            <person name="Klaassen M."/>
            <person name="Bhatta T.R."/>
            <person name="Alexandersen S."/>
        </authorList>
    </citation>
    <scope>NUCLEOTIDE SEQUENCE</scope>
    <source>
        <strain evidence="2">CTCPaV/N1466/1009nt/CT08.18-AU-2018</strain>
    </source>
</reference>
<accession>A0A7D7AGS6</accession>
<sequence>MQNTLSEIECGYLNLIMMPLMAFSILDALNAAVNAVTASSVAAGRLILAAQQLEDCRSKSNPYRDQWLPGAVPQNLAWAPDPCRELQEEVNALQDQAAAGGNQVATQQLGGAPAPQLAEARDPVPNQDPAVPANEFEIPDHGANNQWSPLVPEEVVDMIVQEMGDIPILDEDMEDIQMMFFYVKLWCPWGGPASRNLKWRFQYRPKNSDWMGRWLP</sequence>
<keyword evidence="2" id="KW-0946">Virion</keyword>
<dbReference type="EMBL" id="MT247783">
    <property type="protein sequence ID" value="QMI57877.1"/>
    <property type="molecule type" value="Genomic_DNA"/>
</dbReference>
<organism evidence="2">
    <name type="scientific">Chestnut teal chaphamaparvovirus</name>
    <dbReference type="NCBI Taxonomy" id="2759402"/>
    <lineage>
        <taxon>Viruses</taxon>
        <taxon>Monodnaviria</taxon>
        <taxon>Shotokuvirae</taxon>
        <taxon>Cossaviricota</taxon>
        <taxon>Quintoviricetes</taxon>
        <taxon>Piccovirales</taxon>
        <taxon>Parvoviridae</taxon>
        <taxon>Hamaparvovirinae</taxon>
        <taxon>Chaphamaparvovirus</taxon>
    </lineage>
</organism>
<name>A0A7D7AGS6_9VIRU</name>
<keyword evidence="2" id="KW-0543">Viral nucleoprotein</keyword>